<protein>
    <submittedName>
        <fullName evidence="2">Diaminopimelate decarboxylase</fullName>
    </submittedName>
</protein>
<evidence type="ECO:0000313" key="2">
    <source>
        <dbReference type="EMBL" id="MDQ0364338.1"/>
    </source>
</evidence>
<feature type="domain" description="Orn/DAP/Arg decarboxylase 2 N-terminal" evidence="1">
    <location>
        <begin position="14"/>
        <end position="141"/>
    </location>
</feature>
<accession>A0AAE4AXT1</accession>
<dbReference type="SUPFAM" id="SSF51419">
    <property type="entry name" value="PLP-binding barrel"/>
    <property type="match status" value="1"/>
</dbReference>
<dbReference type="Gene3D" id="3.20.20.10">
    <property type="entry name" value="Alanine racemase"/>
    <property type="match status" value="1"/>
</dbReference>
<gene>
    <name evidence="2" type="ORF">J2S42_001007</name>
</gene>
<dbReference type="AlphaFoldDB" id="A0AAE4AXT1"/>
<comment type="caution">
    <text evidence="2">The sequence shown here is derived from an EMBL/GenBank/DDBJ whole genome shotgun (WGS) entry which is preliminary data.</text>
</comment>
<reference evidence="2 3" key="1">
    <citation type="submission" date="2023-07" db="EMBL/GenBank/DDBJ databases">
        <title>Sequencing the genomes of 1000 actinobacteria strains.</title>
        <authorList>
            <person name="Klenk H.-P."/>
        </authorList>
    </citation>
    <scope>NUCLEOTIDE SEQUENCE [LARGE SCALE GENOMIC DNA]</scope>
    <source>
        <strain evidence="2 3">DSM 44709</strain>
    </source>
</reference>
<organism evidence="2 3">
    <name type="scientific">Catenuloplanes indicus</name>
    <dbReference type="NCBI Taxonomy" id="137267"/>
    <lineage>
        <taxon>Bacteria</taxon>
        <taxon>Bacillati</taxon>
        <taxon>Actinomycetota</taxon>
        <taxon>Actinomycetes</taxon>
        <taxon>Micromonosporales</taxon>
        <taxon>Micromonosporaceae</taxon>
        <taxon>Catenuloplanes</taxon>
    </lineage>
</organism>
<dbReference type="GO" id="GO:0003824">
    <property type="term" value="F:catalytic activity"/>
    <property type="evidence" value="ECO:0007669"/>
    <property type="project" value="InterPro"/>
</dbReference>
<dbReference type="InterPro" id="IPR022644">
    <property type="entry name" value="De-COase2_N"/>
</dbReference>
<dbReference type="Pfam" id="PF02784">
    <property type="entry name" value="Orn_Arg_deC_N"/>
    <property type="match status" value="1"/>
</dbReference>
<evidence type="ECO:0000313" key="3">
    <source>
        <dbReference type="Proteomes" id="UP001240236"/>
    </source>
</evidence>
<dbReference type="Proteomes" id="UP001240236">
    <property type="component" value="Unassembled WGS sequence"/>
</dbReference>
<sequence length="152" mass="15344">MLCGGGTTSLTPLEAAFACGAAVVAGSAAEVAAIAGRAPAGQRVHLRVLPSTADPRRRRYGVRLGSSSALAAARAVVDAPTLVLAGLDCAIGHQLSRFRVFEACLREAMAFAAVLRSRLHVPVPAVNLGGGHAVACAGRDTDFALAAFAPVT</sequence>
<dbReference type="EMBL" id="JAUSUZ010000001">
    <property type="protein sequence ID" value="MDQ0364338.1"/>
    <property type="molecule type" value="Genomic_DNA"/>
</dbReference>
<keyword evidence="3" id="KW-1185">Reference proteome</keyword>
<evidence type="ECO:0000259" key="1">
    <source>
        <dbReference type="Pfam" id="PF02784"/>
    </source>
</evidence>
<name>A0AAE4AXT1_9ACTN</name>
<dbReference type="InterPro" id="IPR029066">
    <property type="entry name" value="PLP-binding_barrel"/>
</dbReference>
<proteinExistence type="predicted"/>